<dbReference type="AlphaFoldDB" id="A0A8B4QC18"/>
<protein>
    <submittedName>
        <fullName evidence="1">Uncharacterized protein</fullName>
    </submittedName>
</protein>
<evidence type="ECO:0000313" key="1">
    <source>
        <dbReference type="EMBL" id="STX10204.1"/>
    </source>
</evidence>
<dbReference type="Proteomes" id="UP000294641">
    <property type="component" value="Unassembled WGS sequence"/>
</dbReference>
<accession>A0A8B4QC18</accession>
<dbReference type="OrthoDB" id="2454667at2"/>
<gene>
    <name evidence="2" type="ORF">DFR61_10126</name>
    <name evidence="1" type="ORF">NCTC10597_01919</name>
</gene>
<dbReference type="EMBL" id="UGNP01000001">
    <property type="protein sequence ID" value="STX10204.1"/>
    <property type="molecule type" value="Genomic_DNA"/>
</dbReference>
<reference evidence="1 3" key="1">
    <citation type="submission" date="2018-06" db="EMBL/GenBank/DDBJ databases">
        <authorList>
            <consortium name="Pathogen Informatics"/>
            <person name="Doyle S."/>
        </authorList>
    </citation>
    <scope>NUCLEOTIDE SEQUENCE [LARGE SCALE GENOMIC DNA]</scope>
    <source>
        <strain evidence="1 3">NCTC10597</strain>
    </source>
</reference>
<dbReference type="EMBL" id="SNZG01000001">
    <property type="protein sequence ID" value="TDR44190.1"/>
    <property type="molecule type" value="Genomic_DNA"/>
</dbReference>
<reference evidence="2 4" key="2">
    <citation type="submission" date="2019-03" db="EMBL/GenBank/DDBJ databases">
        <title>Genomic Encyclopedia of Type Strains, Phase IV (KMG-IV): sequencing the most valuable type-strain genomes for metagenomic binning, comparative biology and taxonomic classification.</title>
        <authorList>
            <person name="Goeker M."/>
        </authorList>
    </citation>
    <scope>NUCLEOTIDE SEQUENCE [LARGE SCALE GENOMIC DNA]</scope>
    <source>
        <strain evidence="2 4">DSM 20580</strain>
    </source>
</reference>
<keyword evidence="4" id="KW-1185">Reference proteome</keyword>
<proteinExistence type="predicted"/>
<sequence length="234" mass="28194">MNLEIKTFIRIHPEREELDVDQEYPGYIEMKGLEDEGVFNFEFGRSGGYPSGKVVFYVDGQPLHFNADVWELYPFWEDLIKELRTVDRSIEKSNVHVHYASDLISDQFTIRYFHHQNKMQLLFKNQDFHYSTDVLGEFIIIDFKKAILQGFLDFMWHTNLNFEIITHDSNEDEIEFERLREEEKGVSELYNCRYIFQQFMKEAYRQKSYNLDQLIQFDFDSGFRFSKLVYDLGD</sequence>
<dbReference type="RefSeq" id="WP_109348223.1">
    <property type="nucleotide sequence ID" value="NZ_UGNP01000001.1"/>
</dbReference>
<evidence type="ECO:0000313" key="3">
    <source>
        <dbReference type="Proteomes" id="UP000254330"/>
    </source>
</evidence>
<evidence type="ECO:0000313" key="2">
    <source>
        <dbReference type="EMBL" id="TDR44190.1"/>
    </source>
</evidence>
<name>A0A8B4QC18_9BACL</name>
<organism evidence="1 3">
    <name type="scientific">Kurthia zopfii</name>
    <dbReference type="NCBI Taxonomy" id="1650"/>
    <lineage>
        <taxon>Bacteria</taxon>
        <taxon>Bacillati</taxon>
        <taxon>Bacillota</taxon>
        <taxon>Bacilli</taxon>
        <taxon>Bacillales</taxon>
        <taxon>Caryophanaceae</taxon>
        <taxon>Kurthia</taxon>
    </lineage>
</organism>
<comment type="caution">
    <text evidence="1">The sequence shown here is derived from an EMBL/GenBank/DDBJ whole genome shotgun (WGS) entry which is preliminary data.</text>
</comment>
<dbReference type="Proteomes" id="UP000254330">
    <property type="component" value="Unassembled WGS sequence"/>
</dbReference>
<evidence type="ECO:0000313" key="4">
    <source>
        <dbReference type="Proteomes" id="UP000294641"/>
    </source>
</evidence>